<comment type="caution">
    <text evidence="2">The sequence shown here is derived from an EMBL/GenBank/DDBJ whole genome shotgun (WGS) entry which is preliminary data.</text>
</comment>
<evidence type="ECO:0000256" key="1">
    <source>
        <dbReference type="SAM" id="MobiDB-lite"/>
    </source>
</evidence>
<accession>A0A8H7VD95</accession>
<feature type="region of interest" description="Disordered" evidence="1">
    <location>
        <begin position="357"/>
        <end position="378"/>
    </location>
</feature>
<protein>
    <submittedName>
        <fullName evidence="2">Uncharacterized protein</fullName>
    </submittedName>
</protein>
<keyword evidence="3" id="KW-1185">Reference proteome</keyword>
<evidence type="ECO:0000313" key="2">
    <source>
        <dbReference type="EMBL" id="KAG2210249.1"/>
    </source>
</evidence>
<sequence>MEDILSPTHTFLDFDFSEFIDKNFDMNNDIFNSPNSKSPLLQLDDFLSSSSDSGSESKNYLDQSPPQWSSMESLSFNKAPPTLSCIDDFIKDPHSDLVQLVQQCNIECSLFQNLIAHSLAEHVSTTPQQILQEQQQQQALYQQQQLQKLQRQNYVNQFPQQLLDLQTFQNYQPPMEPQRKRKINNESNIVQPPQKRVSKSSSYSSNNSSYTHSDSVNAHLLRELIRQAGRNSMHRNGSMDSTCSSSIAISNNGNNSLIFPPDYNTRNFLPDGNYQPYRHPYYTASSSPSSRHSLPYHIQTKKISTKLPKNAINRSSSATKPARHPMGRPSMYSSDISQAQLLEIQAISRAQQDFIRAREQQEAEKEIMMKHQHKKQGV</sequence>
<feature type="compositionally biased region" description="Low complexity" evidence="1">
    <location>
        <begin position="199"/>
        <end position="215"/>
    </location>
</feature>
<dbReference type="Proteomes" id="UP000603453">
    <property type="component" value="Unassembled WGS sequence"/>
</dbReference>
<gene>
    <name evidence="2" type="ORF">INT47_003234</name>
</gene>
<dbReference type="AlphaFoldDB" id="A0A8H7VD95"/>
<dbReference type="OrthoDB" id="2285193at2759"/>
<evidence type="ECO:0000313" key="3">
    <source>
        <dbReference type="Proteomes" id="UP000603453"/>
    </source>
</evidence>
<dbReference type="EMBL" id="JAEPRD010000012">
    <property type="protein sequence ID" value="KAG2210249.1"/>
    <property type="molecule type" value="Genomic_DNA"/>
</dbReference>
<feature type="compositionally biased region" description="Basic and acidic residues" evidence="1">
    <location>
        <begin position="357"/>
        <end position="369"/>
    </location>
</feature>
<reference evidence="2" key="1">
    <citation type="submission" date="2020-12" db="EMBL/GenBank/DDBJ databases">
        <title>Metabolic potential, ecology and presence of endohyphal bacteria is reflected in genomic diversity of Mucoromycotina.</title>
        <authorList>
            <person name="Muszewska A."/>
            <person name="Okrasinska A."/>
            <person name="Steczkiewicz K."/>
            <person name="Drgas O."/>
            <person name="Orlowska M."/>
            <person name="Perlinska-Lenart U."/>
            <person name="Aleksandrzak-Piekarczyk T."/>
            <person name="Szatraj K."/>
            <person name="Zielenkiewicz U."/>
            <person name="Pilsyk S."/>
            <person name="Malc E."/>
            <person name="Mieczkowski P."/>
            <person name="Kruszewska J.S."/>
            <person name="Biernat P."/>
            <person name="Pawlowska J."/>
        </authorList>
    </citation>
    <scope>NUCLEOTIDE SEQUENCE</scope>
    <source>
        <strain evidence="2">WA0000017839</strain>
    </source>
</reference>
<name>A0A8H7VD95_9FUNG</name>
<organism evidence="2 3">
    <name type="scientific">Mucor saturninus</name>
    <dbReference type="NCBI Taxonomy" id="64648"/>
    <lineage>
        <taxon>Eukaryota</taxon>
        <taxon>Fungi</taxon>
        <taxon>Fungi incertae sedis</taxon>
        <taxon>Mucoromycota</taxon>
        <taxon>Mucoromycotina</taxon>
        <taxon>Mucoromycetes</taxon>
        <taxon>Mucorales</taxon>
        <taxon>Mucorineae</taxon>
        <taxon>Mucoraceae</taxon>
        <taxon>Mucor</taxon>
    </lineage>
</organism>
<feature type="region of interest" description="Disordered" evidence="1">
    <location>
        <begin position="174"/>
        <end position="215"/>
    </location>
</feature>
<proteinExistence type="predicted"/>